<dbReference type="PANTHER" id="PTHR30204">
    <property type="entry name" value="REDOX-CYCLING DRUG-SENSING TRANSCRIPTIONAL ACTIVATOR SOXR"/>
    <property type="match status" value="1"/>
</dbReference>
<dbReference type="InterPro" id="IPR047057">
    <property type="entry name" value="MerR_fam"/>
</dbReference>
<evidence type="ECO:0000256" key="2">
    <source>
        <dbReference type="SAM" id="Coils"/>
    </source>
</evidence>
<protein>
    <submittedName>
        <fullName evidence="5">MerR family transcriptional regulator</fullName>
    </submittedName>
</protein>
<dbReference type="CDD" id="cd01109">
    <property type="entry name" value="HTH_YyaN"/>
    <property type="match status" value="1"/>
</dbReference>
<keyword evidence="1" id="KW-0238">DNA-binding</keyword>
<evidence type="ECO:0000259" key="3">
    <source>
        <dbReference type="PROSITE" id="PS50937"/>
    </source>
</evidence>
<feature type="coiled-coil region" evidence="2">
    <location>
        <begin position="85"/>
        <end position="112"/>
    </location>
</feature>
<dbReference type="PROSITE" id="PS50937">
    <property type="entry name" value="HTH_MERR_2"/>
    <property type="match status" value="1"/>
</dbReference>
<dbReference type="AlphaFoldDB" id="A0A9Q9CIM6"/>
<dbReference type="GO" id="GO:0003677">
    <property type="term" value="F:DNA binding"/>
    <property type="evidence" value="ECO:0007669"/>
    <property type="project" value="UniProtKB-KW"/>
</dbReference>
<evidence type="ECO:0000313" key="6">
    <source>
        <dbReference type="Proteomes" id="UP001058016"/>
    </source>
</evidence>
<evidence type="ECO:0000313" key="7">
    <source>
        <dbReference type="Proteomes" id="UP001058072"/>
    </source>
</evidence>
<proteinExistence type="predicted"/>
<keyword evidence="6" id="KW-1185">Reference proteome</keyword>
<dbReference type="RefSeq" id="WP_055304143.1">
    <property type="nucleotide sequence ID" value="NZ_CP071249.1"/>
</dbReference>
<evidence type="ECO:0000313" key="5">
    <source>
        <dbReference type="EMBL" id="UUF07651.1"/>
    </source>
</evidence>
<dbReference type="Proteomes" id="UP001058016">
    <property type="component" value="Chromosome"/>
</dbReference>
<accession>A0A9Q9CIM6</accession>
<reference evidence="5 6" key="1">
    <citation type="submission" date="2021-03" db="EMBL/GenBank/DDBJ databases">
        <title>Comparative Genomics and Metabolomics in the genus Turicibacter.</title>
        <authorList>
            <person name="Maki J."/>
            <person name="Looft T."/>
        </authorList>
    </citation>
    <scope>NUCLEOTIDE SEQUENCE</scope>
    <source>
        <strain evidence="5">ISU324</strain>
        <strain evidence="4 6">MMM721</strain>
    </source>
</reference>
<evidence type="ECO:0000256" key="1">
    <source>
        <dbReference type="ARBA" id="ARBA00023125"/>
    </source>
</evidence>
<dbReference type="PANTHER" id="PTHR30204:SF98">
    <property type="entry name" value="HTH-TYPE TRANSCRIPTIONAL REGULATOR ADHR"/>
    <property type="match status" value="1"/>
</dbReference>
<keyword evidence="2" id="KW-0175">Coiled coil</keyword>
<dbReference type="GO" id="GO:0003700">
    <property type="term" value="F:DNA-binding transcription factor activity"/>
    <property type="evidence" value="ECO:0007669"/>
    <property type="project" value="InterPro"/>
</dbReference>
<dbReference type="SUPFAM" id="SSF46955">
    <property type="entry name" value="Putative DNA-binding domain"/>
    <property type="match status" value="1"/>
</dbReference>
<dbReference type="SMART" id="SM00422">
    <property type="entry name" value="HTH_MERR"/>
    <property type="match status" value="1"/>
</dbReference>
<evidence type="ECO:0000313" key="4">
    <source>
        <dbReference type="EMBL" id="UUF06418.1"/>
    </source>
</evidence>
<organism evidence="5 7">
    <name type="scientific">Turicibacter bilis</name>
    <dbReference type="NCBI Taxonomy" id="2735723"/>
    <lineage>
        <taxon>Bacteria</taxon>
        <taxon>Bacillati</taxon>
        <taxon>Bacillota</taxon>
        <taxon>Erysipelotrichia</taxon>
        <taxon>Erysipelotrichales</taxon>
        <taxon>Turicibacteraceae</taxon>
        <taxon>Turicibacter</taxon>
    </lineage>
</organism>
<dbReference type="Proteomes" id="UP001058072">
    <property type="component" value="Chromosome"/>
</dbReference>
<dbReference type="EMBL" id="CP071250">
    <property type="protein sequence ID" value="UUF07651.1"/>
    <property type="molecule type" value="Genomic_DNA"/>
</dbReference>
<dbReference type="Gene3D" id="1.10.1660.10">
    <property type="match status" value="1"/>
</dbReference>
<feature type="domain" description="HTH merR-type" evidence="3">
    <location>
        <begin position="1"/>
        <end position="69"/>
    </location>
</feature>
<gene>
    <name evidence="4" type="ORF">J0J69_02175</name>
    <name evidence="5" type="ORF">J0J70_08420</name>
</gene>
<name>A0A9Q9CIM6_9FIRM</name>
<dbReference type="EMBL" id="CP071249">
    <property type="protein sequence ID" value="UUF06418.1"/>
    <property type="molecule type" value="Genomic_DNA"/>
</dbReference>
<dbReference type="InterPro" id="IPR000551">
    <property type="entry name" value="MerR-type_HTH_dom"/>
</dbReference>
<dbReference type="InterPro" id="IPR009061">
    <property type="entry name" value="DNA-bd_dom_put_sf"/>
</dbReference>
<dbReference type="Pfam" id="PF13411">
    <property type="entry name" value="MerR_1"/>
    <property type="match status" value="1"/>
</dbReference>
<sequence length="142" mass="16807">MNSKQVSEMFNLSIDTLRYYEKVGVIPAVTRNKQGYRDYQTSDLNWIFLVKTLRKAGMTIDSLQEFARLAKEHEADNPDVEKKQKQILIDQLEQVEKKLAEIQEARDLLAYKIETYDEHLAKFKNGKILEEDIEKLWELRKN</sequence>